<name>A0ABX4ZUI7_9PAST</name>
<dbReference type="EMBL" id="PQVI01000003">
    <property type="protein sequence ID" value="POY43198.1"/>
    <property type="molecule type" value="Genomic_DNA"/>
</dbReference>
<sequence length="240" mass="28040">MSSLAQIQTNHSTTLNTLNQAQNIQNVVSQEVNVHGINEQHIQVDKWSEWGLTQEEWMRYEEIMKGPRGIWTPNLDPLVVLGVEARNEAERQHFAELLAKKEFQRAEKEIAFQISYSQAFQKLYPNILPFRMDEAGNAVFSTENRVIYFTRTDCEPCRDDLRKIMDYAKAVPLDIYVVDSEQKDDKIRDWAVKNNIDIDKVRRRQITLNHDNGKWFKYAKGKMPAAYQIKGDGQWLSLAY</sequence>
<evidence type="ECO:0000313" key="1">
    <source>
        <dbReference type="EMBL" id="POY43198.1"/>
    </source>
</evidence>
<evidence type="ECO:0000313" key="2">
    <source>
        <dbReference type="Proteomes" id="UP000237229"/>
    </source>
</evidence>
<gene>
    <name evidence="1" type="ORF">C3Z13_00515</name>
</gene>
<dbReference type="NCBIfam" id="TIGR03759">
    <property type="entry name" value="conj_TIGR03759"/>
    <property type="match status" value="1"/>
</dbReference>
<dbReference type="InterPro" id="IPR022293">
    <property type="entry name" value="Integrating-conj_element"/>
</dbReference>
<dbReference type="RefSeq" id="WP_103854654.1">
    <property type="nucleotide sequence ID" value="NZ_PQVI01000003.1"/>
</dbReference>
<reference evidence="1 2" key="1">
    <citation type="submission" date="2018-02" db="EMBL/GenBank/DDBJ databases">
        <title>Classification genera of Pasteurellaceae by whole genome sequence comparison.</title>
        <authorList>
            <person name="Christensen H."/>
        </authorList>
    </citation>
    <scope>NUCLEOTIDE SEQUENCE [LARGE SCALE GENOMIC DNA]</scope>
    <source>
        <strain evidence="1 2">20186H4H1</strain>
    </source>
</reference>
<keyword evidence="2" id="KW-1185">Reference proteome</keyword>
<proteinExistence type="predicted"/>
<accession>A0ABX4ZUI7</accession>
<dbReference type="Proteomes" id="UP000237229">
    <property type="component" value="Unassembled WGS sequence"/>
</dbReference>
<organism evidence="1 2">
    <name type="scientific">Avibacterium endocarditidis</name>
    <dbReference type="NCBI Taxonomy" id="380674"/>
    <lineage>
        <taxon>Bacteria</taxon>
        <taxon>Pseudomonadati</taxon>
        <taxon>Pseudomonadota</taxon>
        <taxon>Gammaproteobacteria</taxon>
        <taxon>Pasteurellales</taxon>
        <taxon>Pasteurellaceae</taxon>
        <taxon>Avibacterium</taxon>
    </lineage>
</organism>
<comment type="caution">
    <text evidence="1">The sequence shown here is derived from an EMBL/GenBank/DDBJ whole genome shotgun (WGS) entry which is preliminary data.</text>
</comment>
<dbReference type="SUPFAM" id="SSF52833">
    <property type="entry name" value="Thioredoxin-like"/>
    <property type="match status" value="1"/>
</dbReference>
<dbReference type="Gene3D" id="3.40.30.10">
    <property type="entry name" value="Glutaredoxin"/>
    <property type="match status" value="1"/>
</dbReference>
<dbReference type="InterPro" id="IPR036249">
    <property type="entry name" value="Thioredoxin-like_sf"/>
</dbReference>
<protein>
    <submittedName>
        <fullName evidence="1">TIGR03759 family integrating conjugative element protein</fullName>
    </submittedName>
</protein>